<keyword evidence="3" id="KW-1185">Reference proteome</keyword>
<organism evidence="2 3">
    <name type="scientific">Tumebacillus algifaecis</name>
    <dbReference type="NCBI Taxonomy" id="1214604"/>
    <lineage>
        <taxon>Bacteria</taxon>
        <taxon>Bacillati</taxon>
        <taxon>Bacillota</taxon>
        <taxon>Bacilli</taxon>
        <taxon>Bacillales</taxon>
        <taxon>Alicyclobacillaceae</taxon>
        <taxon>Tumebacillus</taxon>
    </lineage>
</organism>
<reference evidence="2 3" key="1">
    <citation type="journal article" date="2015" name="Int. J. Syst. Evol. Microbiol.">
        <title>Tumebacillus algifaecis sp. nov., isolated from decomposing algal scum.</title>
        <authorList>
            <person name="Wu Y.F."/>
            <person name="Zhang B."/>
            <person name="Xing P."/>
            <person name="Wu Q.L."/>
            <person name="Liu S.J."/>
        </authorList>
    </citation>
    <scope>NUCLEOTIDE SEQUENCE [LARGE SCALE GENOMIC DNA]</scope>
    <source>
        <strain evidence="2 3">THMBR28</strain>
    </source>
</reference>
<accession>A0A223D4P9</accession>
<name>A0A223D4P9_9BACL</name>
<keyword evidence="1" id="KW-0812">Transmembrane</keyword>
<sequence length="148" mass="16116">MSLSLLEKLEAWIVGVVSGLIAYYMVTNGKVADTAYTNLMSAGVTFSAIAIGFLASVLSIMVVISSHEVVGYILAIDQTDQMILKYLASVIRWALLLLVVSGIGFLVPKEIWFTPWCFTATATVAAFERASRVIVSLVRRSLYSSNTK</sequence>
<dbReference type="RefSeq" id="WP_094237805.1">
    <property type="nucleotide sequence ID" value="NZ_CP022657.1"/>
</dbReference>
<dbReference type="AlphaFoldDB" id="A0A223D4P9"/>
<evidence type="ECO:0000256" key="1">
    <source>
        <dbReference type="SAM" id="Phobius"/>
    </source>
</evidence>
<feature type="transmembrane region" description="Helical" evidence="1">
    <location>
        <begin position="46"/>
        <end position="74"/>
    </location>
</feature>
<gene>
    <name evidence="2" type="ORF">CIG75_17450</name>
</gene>
<evidence type="ECO:0000313" key="3">
    <source>
        <dbReference type="Proteomes" id="UP000214688"/>
    </source>
</evidence>
<proteinExistence type="predicted"/>
<dbReference type="KEGG" id="tab:CIG75_17450"/>
<dbReference type="Proteomes" id="UP000214688">
    <property type="component" value="Chromosome"/>
</dbReference>
<feature type="transmembrane region" description="Helical" evidence="1">
    <location>
        <begin position="86"/>
        <end position="107"/>
    </location>
</feature>
<evidence type="ECO:0000313" key="2">
    <source>
        <dbReference type="EMBL" id="ASS76572.1"/>
    </source>
</evidence>
<keyword evidence="1" id="KW-1133">Transmembrane helix</keyword>
<feature type="transmembrane region" description="Helical" evidence="1">
    <location>
        <begin position="9"/>
        <end position="26"/>
    </location>
</feature>
<keyword evidence="1" id="KW-0472">Membrane</keyword>
<dbReference type="EMBL" id="CP022657">
    <property type="protein sequence ID" value="ASS76572.1"/>
    <property type="molecule type" value="Genomic_DNA"/>
</dbReference>
<protein>
    <submittedName>
        <fullName evidence="2">Uncharacterized protein</fullName>
    </submittedName>
</protein>